<dbReference type="Proteomes" id="UP000001916">
    <property type="component" value="Chromosome"/>
</dbReference>
<organism evidence="6 7">
    <name type="scientific">Allomeiothermus silvanus (strain ATCC 700542 / DSM 9946 / NBRC 106475 / NCIMB 13440 / VI-R2)</name>
    <name type="common">Thermus silvanus</name>
    <dbReference type="NCBI Taxonomy" id="526227"/>
    <lineage>
        <taxon>Bacteria</taxon>
        <taxon>Thermotogati</taxon>
        <taxon>Deinococcota</taxon>
        <taxon>Deinococci</taxon>
        <taxon>Thermales</taxon>
        <taxon>Thermaceae</taxon>
        <taxon>Allomeiothermus</taxon>
    </lineage>
</organism>
<feature type="domain" description="Flavin reductase like" evidence="5">
    <location>
        <begin position="19"/>
        <end position="172"/>
    </location>
</feature>
<dbReference type="InterPro" id="IPR012349">
    <property type="entry name" value="Split_barrel_FMN-bd"/>
</dbReference>
<dbReference type="SUPFAM" id="SSF50475">
    <property type="entry name" value="FMN-binding split barrel"/>
    <property type="match status" value="1"/>
</dbReference>
<dbReference type="GO" id="GO:0010181">
    <property type="term" value="F:FMN binding"/>
    <property type="evidence" value="ECO:0007669"/>
    <property type="project" value="InterPro"/>
</dbReference>
<dbReference type="Gene3D" id="2.30.110.10">
    <property type="entry name" value="Electron Transport, Fmn-binding Protein, Chain A"/>
    <property type="match status" value="1"/>
</dbReference>
<keyword evidence="3" id="KW-0288">FMN</keyword>
<dbReference type="STRING" id="526227.Mesil_0602"/>
<dbReference type="PANTHER" id="PTHR33798">
    <property type="entry name" value="FLAVOPROTEIN OXYGENASE"/>
    <property type="match status" value="1"/>
</dbReference>
<evidence type="ECO:0000313" key="6">
    <source>
        <dbReference type="EMBL" id="ADH62524.1"/>
    </source>
</evidence>
<dbReference type="EMBL" id="CP002042">
    <property type="protein sequence ID" value="ADH62524.1"/>
    <property type="molecule type" value="Genomic_DNA"/>
</dbReference>
<dbReference type="RefSeq" id="WP_013157116.1">
    <property type="nucleotide sequence ID" value="NC_014212.1"/>
</dbReference>
<dbReference type="SMART" id="SM00903">
    <property type="entry name" value="Flavin_Reduct"/>
    <property type="match status" value="1"/>
</dbReference>
<evidence type="ECO:0000259" key="5">
    <source>
        <dbReference type="SMART" id="SM00903"/>
    </source>
</evidence>
<dbReference type="KEGG" id="msv:Mesil_0602"/>
<dbReference type="eggNOG" id="COG1853">
    <property type="taxonomic scope" value="Bacteria"/>
</dbReference>
<dbReference type="PANTHER" id="PTHR33798:SF5">
    <property type="entry name" value="FLAVIN REDUCTASE LIKE DOMAIN-CONTAINING PROTEIN"/>
    <property type="match status" value="1"/>
</dbReference>
<evidence type="ECO:0000313" key="7">
    <source>
        <dbReference type="Proteomes" id="UP000001916"/>
    </source>
</evidence>
<dbReference type="OrthoDB" id="9794638at2"/>
<dbReference type="AlphaFoldDB" id="D7BAK2"/>
<dbReference type="HOGENOM" id="CLU_059021_3_1_0"/>
<evidence type="ECO:0000256" key="3">
    <source>
        <dbReference type="ARBA" id="ARBA00022643"/>
    </source>
</evidence>
<name>D7BAK2_ALLS1</name>
<reference evidence="6 7" key="1">
    <citation type="journal article" date="2010" name="Stand. Genomic Sci.">
        <title>Complete genome sequence of Meiothermus silvanus type strain (VI-R2).</title>
        <authorList>
            <person name="Sikorski J."/>
            <person name="Tindall B.J."/>
            <person name="Lowry S."/>
            <person name="Lucas S."/>
            <person name="Nolan M."/>
            <person name="Copeland A."/>
            <person name="Glavina Del Rio T."/>
            <person name="Tice H."/>
            <person name="Cheng J.F."/>
            <person name="Han C."/>
            <person name="Pitluck S."/>
            <person name="Liolios K."/>
            <person name="Ivanova N."/>
            <person name="Mavromatis K."/>
            <person name="Mikhailova N."/>
            <person name="Pati A."/>
            <person name="Goodwin L."/>
            <person name="Chen A."/>
            <person name="Palaniappan K."/>
            <person name="Land M."/>
            <person name="Hauser L."/>
            <person name="Chang Y.J."/>
            <person name="Jeffries C.D."/>
            <person name="Rohde M."/>
            <person name="Goker M."/>
            <person name="Woyke T."/>
            <person name="Bristow J."/>
            <person name="Eisen J.A."/>
            <person name="Markowitz V."/>
            <person name="Hugenholtz P."/>
            <person name="Kyrpides N.C."/>
            <person name="Klenk H.P."/>
            <person name="Lapidus A."/>
        </authorList>
    </citation>
    <scope>NUCLEOTIDE SEQUENCE [LARGE SCALE GENOMIC DNA]</scope>
    <source>
        <strain evidence="7">ATCC 700542 / DSM 9946 / VI-R2</strain>
    </source>
</reference>
<dbReference type="InterPro" id="IPR002563">
    <property type="entry name" value="Flavin_Rdtase-like_dom"/>
</dbReference>
<proteinExistence type="inferred from homology"/>
<comment type="cofactor">
    <cofactor evidence="1">
        <name>FMN</name>
        <dbReference type="ChEBI" id="CHEBI:58210"/>
    </cofactor>
</comment>
<protein>
    <submittedName>
        <fullName evidence="6">Flavin reductase domain protein FMN-binding protein</fullName>
    </submittedName>
</protein>
<dbReference type="GO" id="GO:0016646">
    <property type="term" value="F:oxidoreductase activity, acting on the CH-NH group of donors, NAD or NADP as acceptor"/>
    <property type="evidence" value="ECO:0007669"/>
    <property type="project" value="UniProtKB-ARBA"/>
</dbReference>
<comment type="similarity">
    <text evidence="4">Belongs to the flavoredoxin family.</text>
</comment>
<keyword evidence="7" id="KW-1185">Reference proteome</keyword>
<evidence type="ECO:0000256" key="2">
    <source>
        <dbReference type="ARBA" id="ARBA00022630"/>
    </source>
</evidence>
<accession>D7BAK2</accession>
<evidence type="ECO:0000256" key="4">
    <source>
        <dbReference type="ARBA" id="ARBA00038054"/>
    </source>
</evidence>
<evidence type="ECO:0000256" key="1">
    <source>
        <dbReference type="ARBA" id="ARBA00001917"/>
    </source>
</evidence>
<dbReference type="Pfam" id="PF01613">
    <property type="entry name" value="Flavin_Reduct"/>
    <property type="match status" value="1"/>
</dbReference>
<sequence length="217" mass="23775">MDFDFSKLKPRERYKLLISVVVPRPIAWVTSLNPDGSVNAAPFSFFNAMGSDPPILALGIGNHPGNRPKDSAYNIQRSGFFVVNLVSEDLAAVMNLTAVEFPAGVSEIEAAGLELAPSVHVVVPRIARAPAAFECRLHSALEIGRNRILIGEVLGAFVRDDFVTDPEKLYLDSGALKLIGRMGGRGGYVRTSDRFEMPRITFEEWQANQSAEIYPVD</sequence>
<gene>
    <name evidence="6" type="ordered locus">Mesil_0602</name>
</gene>
<keyword evidence="2" id="KW-0285">Flavoprotein</keyword>